<dbReference type="EMBL" id="BOMW01000102">
    <property type="protein sequence ID" value="GIF09785.1"/>
    <property type="molecule type" value="Genomic_DNA"/>
</dbReference>
<gene>
    <name evidence="3" type="ORF">Asi03nite_73230</name>
</gene>
<dbReference type="Pfam" id="PF14534">
    <property type="entry name" value="DUF4440"/>
    <property type="match status" value="1"/>
</dbReference>
<evidence type="ECO:0000313" key="4">
    <source>
        <dbReference type="Proteomes" id="UP000629619"/>
    </source>
</evidence>
<dbReference type="AlphaFoldDB" id="A0A919NFL7"/>
<proteinExistence type="predicted"/>
<keyword evidence="4" id="KW-1185">Reference proteome</keyword>
<evidence type="ECO:0000313" key="3">
    <source>
        <dbReference type="EMBL" id="GIF09785.1"/>
    </source>
</evidence>
<evidence type="ECO:0000256" key="1">
    <source>
        <dbReference type="SAM" id="MobiDB-lite"/>
    </source>
</evidence>
<evidence type="ECO:0000259" key="2">
    <source>
        <dbReference type="Pfam" id="PF14534"/>
    </source>
</evidence>
<dbReference type="InterPro" id="IPR032710">
    <property type="entry name" value="NTF2-like_dom_sf"/>
</dbReference>
<dbReference type="InterPro" id="IPR027843">
    <property type="entry name" value="DUF4440"/>
</dbReference>
<protein>
    <recommendedName>
        <fullName evidence="2">DUF4440 domain-containing protein</fullName>
    </recommendedName>
</protein>
<feature type="domain" description="DUF4440" evidence="2">
    <location>
        <begin position="56"/>
        <end position="156"/>
    </location>
</feature>
<dbReference type="SUPFAM" id="SSF54427">
    <property type="entry name" value="NTF2-like"/>
    <property type="match status" value="1"/>
</dbReference>
<feature type="region of interest" description="Disordered" evidence="1">
    <location>
        <begin position="1"/>
        <end position="44"/>
    </location>
</feature>
<sequence>MLPHPGQVDPAPVGQTEGQPYECADSADDRTFPRTSRSRGQMGQDLPVTFDAQRPHQAFDAAELHGDTDALQTLLADDFKSIGEQGYVLDKEQWIGKFAEFSYSALDSSDVEVRCYDHAAIVRCIQRSRSTWQGQQMALTVRVSQTWIEHDEGWQLAGIQFSSLSQT</sequence>
<organism evidence="3 4">
    <name type="scientific">Actinoplanes siamensis</name>
    <dbReference type="NCBI Taxonomy" id="1223317"/>
    <lineage>
        <taxon>Bacteria</taxon>
        <taxon>Bacillati</taxon>
        <taxon>Actinomycetota</taxon>
        <taxon>Actinomycetes</taxon>
        <taxon>Micromonosporales</taxon>
        <taxon>Micromonosporaceae</taxon>
        <taxon>Actinoplanes</taxon>
    </lineage>
</organism>
<accession>A0A919NFL7</accession>
<dbReference type="Proteomes" id="UP000629619">
    <property type="component" value="Unassembled WGS sequence"/>
</dbReference>
<dbReference type="Gene3D" id="3.10.450.50">
    <property type="match status" value="1"/>
</dbReference>
<name>A0A919NFL7_9ACTN</name>
<comment type="caution">
    <text evidence="3">The sequence shown here is derived from an EMBL/GenBank/DDBJ whole genome shotgun (WGS) entry which is preliminary data.</text>
</comment>
<reference evidence="3" key="1">
    <citation type="submission" date="2021-01" db="EMBL/GenBank/DDBJ databases">
        <title>Whole genome shotgun sequence of Actinoplanes siamensis NBRC 109076.</title>
        <authorList>
            <person name="Komaki H."/>
            <person name="Tamura T."/>
        </authorList>
    </citation>
    <scope>NUCLEOTIDE SEQUENCE</scope>
    <source>
        <strain evidence="3">NBRC 109076</strain>
    </source>
</reference>